<sequence length="460" mass="49894">MEKPIALESIAENTLFRKGDIFVLFGELFGRGYATGLLDQARKAGMQIVGITVGRRDENNALRPLTQEELSAAEERLGGRIINVPLMAGFDLDGPEGGPTPTDLLAELTLQTWQDARIDWDHIETCKTIATDRFKTALAQVMATLDGMIPDGRNVFFAHTMAGGIPKAKVLLVVANRIYKGTGTRHMSSQTLLDSDMGKLILQNFDEVSANTFRHLIDASAEIRARVEASGSAVRYTAYGYHGTGILIGDAYRWQTYTNYTQGYAKMRLEAIASEAWDAGVTATVYNCPEIRTNSSDVFTGIELPLIPLLLALKKENGGQWADEQWAACEALLADGHTVTDVLRRITALQASDVMVPFYDFNAWPMPNSQAQADLTIGTSNDITAMHRDGKALISDLLSTLVVEATGRLIFGATSAPSGPVRWIHHDLVARCLNAAHGGTATAQQATPSQPETAALNKVA</sequence>
<protein>
    <submittedName>
        <fullName evidence="1">Uncharacterized protein</fullName>
    </submittedName>
</protein>
<dbReference type="InterPro" id="IPR053909">
    <property type="entry name" value="FabMG"/>
</dbReference>
<keyword evidence="2" id="KW-1185">Reference proteome</keyword>
<comment type="caution">
    <text evidence="1">The sequence shown here is derived from an EMBL/GenBank/DDBJ whole genome shotgun (WGS) entry which is preliminary data.</text>
</comment>
<organism evidence="1 2">
    <name type="scientific">Rhizobium quercicola</name>
    <dbReference type="NCBI Taxonomy" id="2901226"/>
    <lineage>
        <taxon>Bacteria</taxon>
        <taxon>Pseudomonadati</taxon>
        <taxon>Pseudomonadota</taxon>
        <taxon>Alphaproteobacteria</taxon>
        <taxon>Hyphomicrobiales</taxon>
        <taxon>Rhizobiaceae</taxon>
        <taxon>Rhizobium/Agrobacterium group</taxon>
        <taxon>Rhizobium</taxon>
    </lineage>
</organism>
<name>A0A9X1NQ64_9HYPH</name>
<dbReference type="AlphaFoldDB" id="A0A9X1NQ64"/>
<evidence type="ECO:0000313" key="2">
    <source>
        <dbReference type="Proteomes" id="UP001139089"/>
    </source>
</evidence>
<reference evidence="1" key="1">
    <citation type="submission" date="2021-12" db="EMBL/GenBank/DDBJ databases">
        <authorList>
            <person name="Li Y."/>
        </authorList>
    </citation>
    <scope>NUCLEOTIDE SEQUENCE</scope>
    <source>
        <strain evidence="1">DKSPLA3</strain>
    </source>
</reference>
<dbReference type="EMBL" id="JAJOZR010000001">
    <property type="protein sequence ID" value="MCD7108016.1"/>
    <property type="molecule type" value="Genomic_DNA"/>
</dbReference>
<gene>
    <name evidence="1" type="ORF">LRX75_03065</name>
</gene>
<proteinExistence type="predicted"/>
<dbReference type="RefSeq" id="WP_231811756.1">
    <property type="nucleotide sequence ID" value="NZ_JAJOZR010000001.1"/>
</dbReference>
<accession>A0A9X1NQ64</accession>
<dbReference type="Proteomes" id="UP001139089">
    <property type="component" value="Unassembled WGS sequence"/>
</dbReference>
<dbReference type="Pfam" id="PF22046">
    <property type="entry name" value="FabMG"/>
    <property type="match status" value="1"/>
</dbReference>
<evidence type="ECO:0000313" key="1">
    <source>
        <dbReference type="EMBL" id="MCD7108016.1"/>
    </source>
</evidence>